<feature type="region of interest" description="Disordered" evidence="1">
    <location>
        <begin position="373"/>
        <end position="393"/>
    </location>
</feature>
<protein>
    <recommendedName>
        <fullName evidence="5">Alpha/beta hydrolase fold-3 domain-containing protein</fullName>
    </recommendedName>
</protein>
<evidence type="ECO:0000313" key="3">
    <source>
        <dbReference type="EMBL" id="GMM48204.1"/>
    </source>
</evidence>
<evidence type="ECO:0000256" key="1">
    <source>
        <dbReference type="SAM" id="MobiDB-lite"/>
    </source>
</evidence>
<evidence type="ECO:0000313" key="4">
    <source>
        <dbReference type="Proteomes" id="UP001378960"/>
    </source>
</evidence>
<dbReference type="Gene3D" id="3.40.50.1820">
    <property type="entry name" value="alpha/beta hydrolase"/>
    <property type="match status" value="1"/>
</dbReference>
<evidence type="ECO:0008006" key="5">
    <source>
        <dbReference type="Google" id="ProtNLM"/>
    </source>
</evidence>
<name>A0AAV5R9H5_PICKL</name>
<dbReference type="EMBL" id="BTGB01000009">
    <property type="protein sequence ID" value="GMM48204.1"/>
    <property type="molecule type" value="Genomic_DNA"/>
</dbReference>
<evidence type="ECO:0000256" key="2">
    <source>
        <dbReference type="SAM" id="SignalP"/>
    </source>
</evidence>
<dbReference type="Pfam" id="PF10340">
    <property type="entry name" value="Say1_Mug180"/>
    <property type="match status" value="1"/>
</dbReference>
<feature type="signal peptide" evidence="2">
    <location>
        <begin position="1"/>
        <end position="25"/>
    </location>
</feature>
<keyword evidence="2" id="KW-0732">Signal</keyword>
<dbReference type="SUPFAM" id="SSF53474">
    <property type="entry name" value="alpha/beta-Hydrolases"/>
    <property type="match status" value="1"/>
</dbReference>
<dbReference type="Proteomes" id="UP001378960">
    <property type="component" value="Unassembled WGS sequence"/>
</dbReference>
<comment type="caution">
    <text evidence="3">The sequence shown here is derived from an EMBL/GenBank/DDBJ whole genome shotgun (WGS) entry which is preliminary data.</text>
</comment>
<gene>
    <name evidence="3" type="ORF">DAPK24_048020</name>
</gene>
<proteinExistence type="predicted"/>
<accession>A0AAV5R9H5</accession>
<keyword evidence="4" id="KW-1185">Reference proteome</keyword>
<organism evidence="3 4">
    <name type="scientific">Pichia kluyveri</name>
    <name type="common">Yeast</name>
    <dbReference type="NCBI Taxonomy" id="36015"/>
    <lineage>
        <taxon>Eukaryota</taxon>
        <taxon>Fungi</taxon>
        <taxon>Dikarya</taxon>
        <taxon>Ascomycota</taxon>
        <taxon>Saccharomycotina</taxon>
        <taxon>Pichiomycetes</taxon>
        <taxon>Pichiales</taxon>
        <taxon>Pichiaceae</taxon>
        <taxon>Pichia</taxon>
    </lineage>
</organism>
<dbReference type="InterPro" id="IPR029058">
    <property type="entry name" value="AB_hydrolase_fold"/>
</dbReference>
<dbReference type="AlphaFoldDB" id="A0AAV5R9H5"/>
<sequence length="393" mass="45313">MLLINVIIRLSIDTFFMCFVQPLNAKNSMDQNSPFYQHVLTRVIKHYLRDLTNFEKSNPAYSLVSNLTWKYFFKSRAFIQSHNIIELSQVEDVNDSEGVLITVSCRPKIHDLIIFYVPNIPLFGSEPYFYVEYLTTLHSLLLLQGFDSPAIFINKFPEICKESPLEYCLKVFIESLIKIVSENPNSKIVLMGDSLGATLILNYLSIKNNVFVNDAFNDLNNMIVSKDNDLNPFAVLLISPIVNFSKNLEDVRCSDYLGQSTINNYGSFYCTDISKEQFSASNWKLVEMWNRIVPNGGMVITFGDEELQSNEISEMCKIAFETNRVKIVKKANKGHCWPLMSFLTEETQDEKEDSCFLFAGMLSRMVLYQTENYRDPERSHEPMNLLTIDDDHL</sequence>
<reference evidence="3 4" key="1">
    <citation type="journal article" date="2023" name="Elife">
        <title>Identification of key yeast species and microbe-microbe interactions impacting larval growth of Drosophila in the wild.</title>
        <authorList>
            <person name="Mure A."/>
            <person name="Sugiura Y."/>
            <person name="Maeda R."/>
            <person name="Honda K."/>
            <person name="Sakurai N."/>
            <person name="Takahashi Y."/>
            <person name="Watada M."/>
            <person name="Katoh T."/>
            <person name="Gotoh A."/>
            <person name="Gotoh Y."/>
            <person name="Taniguchi I."/>
            <person name="Nakamura K."/>
            <person name="Hayashi T."/>
            <person name="Katayama T."/>
            <person name="Uemura T."/>
            <person name="Hattori Y."/>
        </authorList>
    </citation>
    <scope>NUCLEOTIDE SEQUENCE [LARGE SCALE GENOMIC DNA]</scope>
    <source>
        <strain evidence="3 4">PK-24</strain>
    </source>
</reference>
<dbReference type="InterPro" id="IPR019436">
    <property type="entry name" value="Say1-like"/>
</dbReference>
<feature type="chain" id="PRO_5043966495" description="Alpha/beta hydrolase fold-3 domain-containing protein" evidence="2">
    <location>
        <begin position="26"/>
        <end position="393"/>
    </location>
</feature>